<dbReference type="RefSeq" id="WP_171222300.1">
    <property type="nucleotide sequence ID" value="NZ_CP121446.1"/>
</dbReference>
<organism evidence="3 4">
    <name type="scientific">Flavobacterium rivulicola</name>
    <dbReference type="NCBI Taxonomy" id="2732161"/>
    <lineage>
        <taxon>Bacteria</taxon>
        <taxon>Pseudomonadati</taxon>
        <taxon>Bacteroidota</taxon>
        <taxon>Flavobacteriia</taxon>
        <taxon>Flavobacteriales</taxon>
        <taxon>Flavobacteriaceae</taxon>
        <taxon>Flavobacterium</taxon>
    </lineage>
</organism>
<protein>
    <recommendedName>
        <fullName evidence="5">Periplasmic heavy metal sensor</fullName>
    </recommendedName>
</protein>
<evidence type="ECO:0000256" key="1">
    <source>
        <dbReference type="SAM" id="MobiDB-lite"/>
    </source>
</evidence>
<feature type="chain" id="PRO_5031447905" description="Periplasmic heavy metal sensor" evidence="2">
    <location>
        <begin position="21"/>
        <end position="168"/>
    </location>
</feature>
<reference evidence="3 4" key="1">
    <citation type="submission" date="2020-05" db="EMBL/GenBank/DDBJ databases">
        <title>Draft genome of Flavobacterium sp. IMCC34852.</title>
        <authorList>
            <person name="Song J."/>
            <person name="Cho J.-C."/>
        </authorList>
    </citation>
    <scope>NUCLEOTIDE SEQUENCE [LARGE SCALE GENOMIC DNA]</scope>
    <source>
        <strain evidence="3 4">IMCC34852</strain>
    </source>
</reference>
<evidence type="ECO:0000256" key="2">
    <source>
        <dbReference type="SAM" id="SignalP"/>
    </source>
</evidence>
<feature type="signal peptide" evidence="2">
    <location>
        <begin position="1"/>
        <end position="20"/>
    </location>
</feature>
<comment type="caution">
    <text evidence="3">The sequence shown here is derived from an EMBL/GenBank/DDBJ whole genome shotgun (WGS) entry which is preliminary data.</text>
</comment>
<gene>
    <name evidence="3" type="ORF">HKT18_07870</name>
</gene>
<accession>A0A7Y3R9W7</accession>
<name>A0A7Y3R9W7_9FLAO</name>
<feature type="compositionally biased region" description="Basic and acidic residues" evidence="1">
    <location>
        <begin position="129"/>
        <end position="145"/>
    </location>
</feature>
<sequence>MKSLKIVLFLILFSAVKATAQYGYGNNYGMGMNRNMGTPNTQQTPKEPTPEEIEKNRNERIEGYMILLKKDLTLDELQYIAIKNEVTTNSKRIDILLKSDLSEEEKSNELKSIQEKIEKTIMGYLNPAQKEKYQLLKTQKPDKKEEKKKKKSQANPEQGQAKETETEK</sequence>
<feature type="region of interest" description="Disordered" evidence="1">
    <location>
        <begin position="128"/>
        <end position="168"/>
    </location>
</feature>
<keyword evidence="4" id="KW-1185">Reference proteome</keyword>
<proteinExistence type="predicted"/>
<evidence type="ECO:0008006" key="5">
    <source>
        <dbReference type="Google" id="ProtNLM"/>
    </source>
</evidence>
<evidence type="ECO:0000313" key="4">
    <source>
        <dbReference type="Proteomes" id="UP000536509"/>
    </source>
</evidence>
<dbReference type="EMBL" id="JABEVX010000003">
    <property type="protein sequence ID" value="NNT72126.1"/>
    <property type="molecule type" value="Genomic_DNA"/>
</dbReference>
<evidence type="ECO:0000313" key="3">
    <source>
        <dbReference type="EMBL" id="NNT72126.1"/>
    </source>
</evidence>
<dbReference type="AlphaFoldDB" id="A0A7Y3R9W7"/>
<keyword evidence="2" id="KW-0732">Signal</keyword>
<dbReference type="Proteomes" id="UP000536509">
    <property type="component" value="Unassembled WGS sequence"/>
</dbReference>